<proteinExistence type="predicted"/>
<feature type="chain" id="PRO_5028055100" evidence="1">
    <location>
        <begin position="22"/>
        <end position="465"/>
    </location>
</feature>
<dbReference type="AlphaFoldDB" id="A0A7C4G9K3"/>
<accession>A0A7C4G9K3</accession>
<protein>
    <submittedName>
        <fullName evidence="2">Uncharacterized protein</fullName>
    </submittedName>
</protein>
<organism evidence="2">
    <name type="scientific">candidate division WOR-3 bacterium</name>
    <dbReference type="NCBI Taxonomy" id="2052148"/>
    <lineage>
        <taxon>Bacteria</taxon>
        <taxon>Bacteria division WOR-3</taxon>
    </lineage>
</organism>
<keyword evidence="1" id="KW-0732">Signal</keyword>
<gene>
    <name evidence="2" type="ORF">ENS41_02955</name>
</gene>
<sequence>MPRYLRLAACFVGVLAGALSAAPVGVSQPDPALLQTDLPRVEVYSPDGVPMFINYQGYLTDTLGTPITATLAMRFSIYADSSGGAPLWSRDLSSVSVIQGVFSVKLPLAAGDTSVFMGGQRRWLELRVGTWTLSPRTEITSMAYALRSVYCDNSDMLDGRHAHQFIYNGTSVQPSSNWWITGFGRAEGQLMAFGGVYGQFSDTGSFGVRGHNVHARGTGVAGSGSGDTLFFLRGGSGGAFSCRRIGLFAYAHDTTGTAIATMGNRISDSVYTLVQGSGGAFNGTTVGVYGLARNLTGDRCGGFFRNMGADTCFAYVAYRYSNTDHRVLGEGACTGTFDTPDGRRLLFSMESPLALVEDFGTGRLDGGHCRVDLDSRFLSGILVDAANPLRVFVTLNDNCNGVYVKTDGTGFDVYELQNGKSSAGFNWRAVAVRRGYQGMRMPAAPAALEHRALPVQSSPLHPAQQ</sequence>
<evidence type="ECO:0000256" key="1">
    <source>
        <dbReference type="SAM" id="SignalP"/>
    </source>
</evidence>
<name>A0A7C4G9K3_UNCW3</name>
<evidence type="ECO:0000313" key="2">
    <source>
        <dbReference type="EMBL" id="HGK27894.1"/>
    </source>
</evidence>
<feature type="signal peptide" evidence="1">
    <location>
        <begin position="1"/>
        <end position="21"/>
    </location>
</feature>
<comment type="caution">
    <text evidence="2">The sequence shown here is derived from an EMBL/GenBank/DDBJ whole genome shotgun (WGS) entry which is preliminary data.</text>
</comment>
<reference evidence="2" key="1">
    <citation type="journal article" date="2020" name="mSystems">
        <title>Genome- and Community-Level Interaction Insights into Carbon Utilization and Element Cycling Functions of Hydrothermarchaeota in Hydrothermal Sediment.</title>
        <authorList>
            <person name="Zhou Z."/>
            <person name="Liu Y."/>
            <person name="Xu W."/>
            <person name="Pan J."/>
            <person name="Luo Z.H."/>
            <person name="Li M."/>
        </authorList>
    </citation>
    <scope>NUCLEOTIDE SEQUENCE [LARGE SCALE GENOMIC DNA]</scope>
    <source>
        <strain evidence="2">SpSt-488</strain>
    </source>
</reference>
<dbReference type="EMBL" id="DSUT01000054">
    <property type="protein sequence ID" value="HGK27894.1"/>
    <property type="molecule type" value="Genomic_DNA"/>
</dbReference>